<dbReference type="Proteomes" id="UP000315647">
    <property type="component" value="Chromosome"/>
</dbReference>
<evidence type="ECO:0000256" key="2">
    <source>
        <dbReference type="PIRNR" id="PIRNR006241"/>
    </source>
</evidence>
<dbReference type="PANTHER" id="PTHR43489:SF3">
    <property type="entry name" value="XYLOSE ISOMERASE DOMAIN PROTEIN TIM BARREL"/>
    <property type="match status" value="1"/>
</dbReference>
<accession>A0A517Q4J1</accession>
<dbReference type="InterPro" id="IPR013022">
    <property type="entry name" value="Xyl_isomerase-like_TIM-brl"/>
</dbReference>
<dbReference type="EMBL" id="CP037421">
    <property type="protein sequence ID" value="QDT26529.1"/>
    <property type="molecule type" value="Genomic_DNA"/>
</dbReference>
<feature type="chain" id="PRO_5022083187" evidence="4">
    <location>
        <begin position="32"/>
        <end position="299"/>
    </location>
</feature>
<comment type="similarity">
    <text evidence="2">Belongs to the hyi family.</text>
</comment>
<dbReference type="PIRSF" id="PIRSF006241">
    <property type="entry name" value="HyI"/>
    <property type="match status" value="1"/>
</dbReference>
<dbReference type="EC" id="5.3.1.22" evidence="6"/>
<evidence type="ECO:0000256" key="4">
    <source>
        <dbReference type="SAM" id="SignalP"/>
    </source>
</evidence>
<dbReference type="InterPro" id="IPR050417">
    <property type="entry name" value="Sugar_Epim/Isomerase"/>
</dbReference>
<name>A0A517Q4J1_9PLAN</name>
<feature type="active site" description="Proton donor/acceptor" evidence="3">
    <location>
        <position position="174"/>
    </location>
</feature>
<evidence type="ECO:0000313" key="7">
    <source>
        <dbReference type="Proteomes" id="UP000315647"/>
    </source>
</evidence>
<proteinExistence type="inferred from homology"/>
<reference evidence="6 7" key="1">
    <citation type="submission" date="2019-03" db="EMBL/GenBank/DDBJ databases">
        <title>Deep-cultivation of Planctomycetes and their phenomic and genomic characterization uncovers novel biology.</title>
        <authorList>
            <person name="Wiegand S."/>
            <person name="Jogler M."/>
            <person name="Boedeker C."/>
            <person name="Pinto D."/>
            <person name="Vollmers J."/>
            <person name="Rivas-Marin E."/>
            <person name="Kohn T."/>
            <person name="Peeters S.H."/>
            <person name="Heuer A."/>
            <person name="Rast P."/>
            <person name="Oberbeckmann S."/>
            <person name="Bunk B."/>
            <person name="Jeske O."/>
            <person name="Meyerdierks A."/>
            <person name="Storesund J.E."/>
            <person name="Kallscheuer N."/>
            <person name="Luecker S."/>
            <person name="Lage O.M."/>
            <person name="Pohl T."/>
            <person name="Merkel B.J."/>
            <person name="Hornburger P."/>
            <person name="Mueller R.-W."/>
            <person name="Bruemmer F."/>
            <person name="Labrenz M."/>
            <person name="Spormann A.M."/>
            <person name="Op den Camp H."/>
            <person name="Overmann J."/>
            <person name="Amann R."/>
            <person name="Jetten M.S.M."/>
            <person name="Mascher T."/>
            <person name="Medema M.H."/>
            <person name="Devos D.P."/>
            <person name="Kaster A.-K."/>
            <person name="Ovreas L."/>
            <person name="Rohde M."/>
            <person name="Galperin M.Y."/>
            <person name="Jogler C."/>
        </authorList>
    </citation>
    <scope>NUCLEOTIDE SEQUENCE [LARGE SCALE GENOMIC DNA]</scope>
    <source>
        <strain evidence="6 7">Enr10</strain>
    </source>
</reference>
<feature type="signal peptide" evidence="4">
    <location>
        <begin position="1"/>
        <end position="31"/>
    </location>
</feature>
<feature type="active site" description="Proton donor/acceptor" evidence="3">
    <location>
        <position position="279"/>
    </location>
</feature>
<evidence type="ECO:0000259" key="5">
    <source>
        <dbReference type="Pfam" id="PF01261"/>
    </source>
</evidence>
<evidence type="ECO:0000256" key="1">
    <source>
        <dbReference type="ARBA" id="ARBA00023235"/>
    </source>
</evidence>
<dbReference type="InterPro" id="IPR036237">
    <property type="entry name" value="Xyl_isomerase-like_sf"/>
</dbReference>
<keyword evidence="4" id="KW-0732">Signal</keyword>
<dbReference type="AlphaFoldDB" id="A0A517Q4J1"/>
<dbReference type="InterPro" id="IPR006311">
    <property type="entry name" value="TAT_signal"/>
</dbReference>
<organism evidence="6 7">
    <name type="scientific">Gimesia panareensis</name>
    <dbReference type="NCBI Taxonomy" id="2527978"/>
    <lineage>
        <taxon>Bacteria</taxon>
        <taxon>Pseudomonadati</taxon>
        <taxon>Planctomycetota</taxon>
        <taxon>Planctomycetia</taxon>
        <taxon>Planctomycetales</taxon>
        <taxon>Planctomycetaceae</taxon>
        <taxon>Gimesia</taxon>
    </lineage>
</organism>
<gene>
    <name evidence="6" type="primary">hyi_1</name>
    <name evidence="6" type="ORF">Enr10x_18330</name>
</gene>
<evidence type="ECO:0000313" key="6">
    <source>
        <dbReference type="EMBL" id="QDT26529.1"/>
    </source>
</evidence>
<dbReference type="Gene3D" id="3.20.20.150">
    <property type="entry name" value="Divalent-metal-dependent TIM barrel enzymes"/>
    <property type="match status" value="1"/>
</dbReference>
<protein>
    <submittedName>
        <fullName evidence="6">Hydroxypyruvate isomerase</fullName>
        <ecNumber evidence="6">5.3.1.22</ecNumber>
    </submittedName>
</protein>
<dbReference type="Pfam" id="PF01261">
    <property type="entry name" value="AP_endonuc_2"/>
    <property type="match status" value="1"/>
</dbReference>
<feature type="domain" description="Xylose isomerase-like TIM barrel" evidence="5">
    <location>
        <begin position="83"/>
        <end position="281"/>
    </location>
</feature>
<dbReference type="SUPFAM" id="SSF51658">
    <property type="entry name" value="Xylose isomerase-like"/>
    <property type="match status" value="1"/>
</dbReference>
<evidence type="ECO:0000256" key="3">
    <source>
        <dbReference type="PIRSR" id="PIRSR006241-50"/>
    </source>
</evidence>
<dbReference type="InterPro" id="IPR026040">
    <property type="entry name" value="HyI-like"/>
</dbReference>
<keyword evidence="1 2" id="KW-0413">Isomerase</keyword>
<sequence precursor="true">MQSEISRRTLLQASGAMAASALGLAATSAQAAENNSAGSRPIKGNINQSVVHWCFKKYWDIEKTAQVASQLGMKSVELTPAENWKTLKQHGLTCAIASSHGFKVGFNNPDNWDQCIEILRKRIDECAAGGVKNVITFTGMRDGISDDEGARNCVAGLKKIIGYAEKNKVNLCLEMLNSRDSSHPMKGHPGYQGDHTEYCIDIIKQVGSERMKLLFDIYHVQIMDGDVIRRLHEHKDYIGHVHTAGNPGRGELDMKQEINYPPIMQALLDIGYQGFVGQEFIPTRDPYQGLQEAVVLCDV</sequence>
<dbReference type="PANTHER" id="PTHR43489">
    <property type="entry name" value="ISOMERASE"/>
    <property type="match status" value="1"/>
</dbReference>
<dbReference type="PROSITE" id="PS51318">
    <property type="entry name" value="TAT"/>
    <property type="match status" value="1"/>
</dbReference>
<dbReference type="GO" id="GO:0008903">
    <property type="term" value="F:hydroxypyruvate isomerase activity"/>
    <property type="evidence" value="ECO:0007669"/>
    <property type="project" value="UniProtKB-EC"/>
</dbReference>
<keyword evidence="6" id="KW-0670">Pyruvate</keyword>
<keyword evidence="7" id="KW-1185">Reference proteome</keyword>
<dbReference type="RefSeq" id="WP_145448807.1">
    <property type="nucleotide sequence ID" value="NZ_CP037421.1"/>
</dbReference>